<sequence length="114" mass="12911">MAFRVERSEAAAADLELIFDFLITAGLDFGEDPEAAFEHASSRIAEIERALERIADAPFQGTLRPELGDGIRNVTKHRAIFYFEVLEEQKLIRVLAIFFGGQDHQGRMLLRMLC</sequence>
<protein>
    <submittedName>
        <fullName evidence="1">Type II toxin-antitoxin system RelE/ParE family toxin</fullName>
    </submittedName>
</protein>
<organism evidence="1 2">
    <name type="scientific">Phyllobacterium zundukense</name>
    <dbReference type="NCBI Taxonomy" id="1867719"/>
    <lineage>
        <taxon>Bacteria</taxon>
        <taxon>Pseudomonadati</taxon>
        <taxon>Pseudomonadota</taxon>
        <taxon>Alphaproteobacteria</taxon>
        <taxon>Hyphomicrobiales</taxon>
        <taxon>Phyllobacteriaceae</taxon>
        <taxon>Phyllobacterium</taxon>
    </lineage>
</organism>
<geneLocation type="plasmid" evidence="1 2">
    <name>p_unnamed3</name>
</geneLocation>
<keyword evidence="2" id="KW-1185">Reference proteome</keyword>
<dbReference type="Proteomes" id="UP001061991">
    <property type="component" value="Plasmid p_unnamed3"/>
</dbReference>
<evidence type="ECO:0000313" key="2">
    <source>
        <dbReference type="Proteomes" id="UP001061991"/>
    </source>
</evidence>
<reference evidence="1" key="1">
    <citation type="submission" date="2022-09" db="EMBL/GenBank/DDBJ databases">
        <title>Interaction between co-microsymbionts with complementary sets of symbiotic genes in legume-rhizobium systems.</title>
        <authorList>
            <person name="Safronova V."/>
            <person name="Sazanova A."/>
            <person name="Afonin A."/>
            <person name="Chirak E."/>
        </authorList>
    </citation>
    <scope>NUCLEOTIDE SEQUENCE</scope>
    <source>
        <strain evidence="1">A18/3m</strain>
    </source>
</reference>
<name>A0ACD4CVT0_9HYPH</name>
<dbReference type="EMBL" id="CP104970">
    <property type="protein sequence ID" value="UXN57702.1"/>
    <property type="molecule type" value="Genomic_DNA"/>
</dbReference>
<evidence type="ECO:0000313" key="1">
    <source>
        <dbReference type="EMBL" id="UXN57702.1"/>
    </source>
</evidence>
<proteinExistence type="predicted"/>
<accession>A0ACD4CVT0</accession>
<gene>
    <name evidence="1" type="ORF">N8E88_02505</name>
</gene>
<keyword evidence="1" id="KW-0614">Plasmid</keyword>